<dbReference type="RefSeq" id="WP_238310307.1">
    <property type="nucleotide sequence ID" value="NZ_BPQV01000003.1"/>
</dbReference>
<feature type="transmembrane region" description="Helical" evidence="1">
    <location>
        <begin position="312"/>
        <end position="338"/>
    </location>
</feature>
<organism evidence="2 3">
    <name type="scientific">Methylobacterium organophilum</name>
    <dbReference type="NCBI Taxonomy" id="410"/>
    <lineage>
        <taxon>Bacteria</taxon>
        <taxon>Pseudomonadati</taxon>
        <taxon>Pseudomonadota</taxon>
        <taxon>Alphaproteobacteria</taxon>
        <taxon>Hyphomicrobiales</taxon>
        <taxon>Methylobacteriaceae</taxon>
        <taxon>Methylobacterium</taxon>
    </lineage>
</organism>
<feature type="transmembrane region" description="Helical" evidence="1">
    <location>
        <begin position="117"/>
        <end position="137"/>
    </location>
</feature>
<proteinExistence type="predicted"/>
<dbReference type="InterPro" id="IPR029069">
    <property type="entry name" value="HotDog_dom_sf"/>
</dbReference>
<feature type="transmembrane region" description="Helical" evidence="1">
    <location>
        <begin position="277"/>
        <end position="300"/>
    </location>
</feature>
<evidence type="ECO:0000256" key="1">
    <source>
        <dbReference type="SAM" id="Phobius"/>
    </source>
</evidence>
<feature type="transmembrane region" description="Helical" evidence="1">
    <location>
        <begin position="20"/>
        <end position="40"/>
    </location>
</feature>
<dbReference type="CDD" id="cd00586">
    <property type="entry name" value="4HBT"/>
    <property type="match status" value="1"/>
</dbReference>
<evidence type="ECO:0000313" key="2">
    <source>
        <dbReference type="EMBL" id="GJE26344.1"/>
    </source>
</evidence>
<keyword evidence="3" id="KW-1185">Reference proteome</keyword>
<keyword evidence="1" id="KW-0812">Transmembrane</keyword>
<dbReference type="EMBL" id="BPQV01000003">
    <property type="protein sequence ID" value="GJE26344.1"/>
    <property type="molecule type" value="Genomic_DNA"/>
</dbReference>
<gene>
    <name evidence="2" type="ORF">LKMONMHP_1195</name>
</gene>
<dbReference type="Pfam" id="PF13279">
    <property type="entry name" value="4HBT_2"/>
    <property type="match status" value="1"/>
</dbReference>
<sequence>MSSPGGAGARPDFAQLSRSVSWAPTIGLSWLWGLGFFYAFHVTLTYGWLGFLAFALPNAFGLFLFGWLLGAPGRDPAKVFRSAESGYAGLFLLGQLGAVAITLFAFVAYLWLPLSGASPAVAVGLLVLVACAVGHAVPIARLRFLHLAYLVVGVAAALIALAALRENAAAAPLPLAAFDGRFYGLVLPSLVGFLLGPWTDVQQWQRAVEIHRGGGSVRAAYALGALIFLGLLVLNALLAAAAGPEGSIVAADGVAGAQAAVTLAFLQHPSGIGRAAYVTWVVIAALSTIDGFYAATRWWLTSATGRSVSPLLAIIPAGFVASPLWIVLAALAVTTAMVSAGLSMIYLMLPYATVLVGAAACLVGETLGAPRRYDAMLCWLIGVTAALIFLLGYVAPSPALLALSPLLALLGAIPTANALFGGPEPAPAAAPAATASPEAKVAVLTVSNTDAAASFGFDGQWFVMHLLPTYDDTNSVGNVYFANYVRWVGKAREMFFNICMPDFDLKTTSYYILTRNFQHEFRREAMEFEPVTVRIRIAKHNRKFVTLAHEIHSETHGLLGRGEQSLMFVDVKTYHPLDIPGAIIQGFLRYWPKESPHSGDRPNLSGDVGMSGDALLM</sequence>
<feature type="transmembrane region" description="Helical" evidence="1">
    <location>
        <begin position="344"/>
        <end position="364"/>
    </location>
</feature>
<comment type="caution">
    <text evidence="2">The sequence shown here is derived from an EMBL/GenBank/DDBJ whole genome shotgun (WGS) entry which is preliminary data.</text>
</comment>
<keyword evidence="1" id="KW-1133">Transmembrane helix</keyword>
<evidence type="ECO:0008006" key="4">
    <source>
        <dbReference type="Google" id="ProtNLM"/>
    </source>
</evidence>
<dbReference type="SUPFAM" id="SSF54637">
    <property type="entry name" value="Thioesterase/thiol ester dehydrase-isomerase"/>
    <property type="match status" value="1"/>
</dbReference>
<feature type="transmembrane region" description="Helical" evidence="1">
    <location>
        <begin position="376"/>
        <end position="395"/>
    </location>
</feature>
<feature type="transmembrane region" description="Helical" evidence="1">
    <location>
        <begin position="220"/>
        <end position="242"/>
    </location>
</feature>
<keyword evidence="1" id="KW-0472">Membrane</keyword>
<reference evidence="2" key="2">
    <citation type="submission" date="2021-08" db="EMBL/GenBank/DDBJ databases">
        <authorList>
            <person name="Tani A."/>
            <person name="Ola A."/>
            <person name="Ogura Y."/>
            <person name="Katsura K."/>
            <person name="Hayashi T."/>
        </authorList>
    </citation>
    <scope>NUCLEOTIDE SEQUENCE</scope>
    <source>
        <strain evidence="2">NBRC 15689</strain>
    </source>
</reference>
<feature type="transmembrane region" description="Helical" evidence="1">
    <location>
        <begin position="46"/>
        <end position="69"/>
    </location>
</feature>
<feature type="transmembrane region" description="Helical" evidence="1">
    <location>
        <begin position="182"/>
        <end position="199"/>
    </location>
</feature>
<name>A0ABQ4T717_METOR</name>
<reference evidence="2" key="1">
    <citation type="journal article" date="2021" name="Front. Microbiol.">
        <title>Comprehensive Comparative Genomics and Phenotyping of Methylobacterium Species.</title>
        <authorList>
            <person name="Alessa O."/>
            <person name="Ogura Y."/>
            <person name="Fujitani Y."/>
            <person name="Takami H."/>
            <person name="Hayashi T."/>
            <person name="Sahin N."/>
            <person name="Tani A."/>
        </authorList>
    </citation>
    <scope>NUCLEOTIDE SEQUENCE</scope>
    <source>
        <strain evidence="2">NBRC 15689</strain>
    </source>
</reference>
<accession>A0ABQ4T717</accession>
<protein>
    <recommendedName>
        <fullName evidence="4">Thioesterase</fullName>
    </recommendedName>
</protein>
<dbReference type="Gene3D" id="3.10.129.10">
    <property type="entry name" value="Hotdog Thioesterase"/>
    <property type="match status" value="1"/>
</dbReference>
<feature type="transmembrane region" description="Helical" evidence="1">
    <location>
        <begin position="90"/>
        <end position="111"/>
    </location>
</feature>
<dbReference type="Proteomes" id="UP001055156">
    <property type="component" value="Unassembled WGS sequence"/>
</dbReference>
<evidence type="ECO:0000313" key="3">
    <source>
        <dbReference type="Proteomes" id="UP001055156"/>
    </source>
</evidence>
<feature type="transmembrane region" description="Helical" evidence="1">
    <location>
        <begin position="144"/>
        <end position="162"/>
    </location>
</feature>